<dbReference type="CDD" id="cd07389">
    <property type="entry name" value="MPP_PhoD"/>
    <property type="match status" value="1"/>
</dbReference>
<dbReference type="PANTHER" id="PTHR33987">
    <property type="entry name" value="CALCINEURIN-LIKE METALLO-PHOSPHOESTERASE SUPERFAMILY PROTEIN"/>
    <property type="match status" value="1"/>
</dbReference>
<dbReference type="InterPro" id="IPR018946">
    <property type="entry name" value="PhoD-like_MPP"/>
</dbReference>
<dbReference type="Gene3D" id="3.60.21.70">
    <property type="entry name" value="PhoD-like phosphatase"/>
    <property type="match status" value="1"/>
</dbReference>
<dbReference type="RefSeq" id="XP_065668408.1">
    <property type="nucleotide sequence ID" value="XM_065812336.1"/>
</dbReference>
<dbReference type="InterPro" id="IPR038607">
    <property type="entry name" value="PhoD-like_sf"/>
</dbReference>
<keyword evidence="1" id="KW-0472">Membrane</keyword>
<dbReference type="GeneID" id="100208584"/>
<keyword evidence="2" id="KW-0732">Signal</keyword>
<feature type="transmembrane region" description="Helical" evidence="1">
    <location>
        <begin position="369"/>
        <end position="401"/>
    </location>
</feature>
<feature type="domain" description="PhoD-like phosphatase metallophosphatase" evidence="3">
    <location>
        <begin position="35"/>
        <end position="323"/>
    </location>
</feature>
<dbReference type="Pfam" id="PF09423">
    <property type="entry name" value="PhoD"/>
    <property type="match status" value="1"/>
</dbReference>
<dbReference type="PANTHER" id="PTHR33987:SF1">
    <property type="entry name" value="CALCINEURIN-LIKE METALLO-PHOSPHOESTERASE SUPERFAMILY PROTEIN"/>
    <property type="match status" value="1"/>
</dbReference>
<protein>
    <submittedName>
        <fullName evidence="5">Uncharacterized protein LOC100208584 isoform X5</fullName>
    </submittedName>
</protein>
<organism evidence="4 5">
    <name type="scientific">Hydra vulgaris</name>
    <name type="common">Hydra</name>
    <name type="synonym">Hydra attenuata</name>
    <dbReference type="NCBI Taxonomy" id="6087"/>
    <lineage>
        <taxon>Eukaryota</taxon>
        <taxon>Metazoa</taxon>
        <taxon>Cnidaria</taxon>
        <taxon>Hydrozoa</taxon>
        <taxon>Hydroidolina</taxon>
        <taxon>Anthoathecata</taxon>
        <taxon>Aplanulata</taxon>
        <taxon>Hydridae</taxon>
        <taxon>Hydra</taxon>
    </lineage>
</organism>
<name>A0ABM4D2B9_HYDVU</name>
<evidence type="ECO:0000259" key="3">
    <source>
        <dbReference type="Pfam" id="PF09423"/>
    </source>
</evidence>
<keyword evidence="1" id="KW-1133">Transmembrane helix</keyword>
<evidence type="ECO:0000256" key="1">
    <source>
        <dbReference type="SAM" id="Phobius"/>
    </source>
</evidence>
<evidence type="ECO:0000313" key="4">
    <source>
        <dbReference type="Proteomes" id="UP001652625"/>
    </source>
</evidence>
<accession>A0ABM4D2B9</accession>
<proteinExistence type="predicted"/>
<dbReference type="Proteomes" id="UP001652625">
    <property type="component" value="Chromosome 12"/>
</dbReference>
<feature type="signal peptide" evidence="2">
    <location>
        <begin position="1"/>
        <end position="18"/>
    </location>
</feature>
<dbReference type="InterPro" id="IPR029052">
    <property type="entry name" value="Metallo-depent_PP-like"/>
</dbReference>
<evidence type="ECO:0000256" key="2">
    <source>
        <dbReference type="SAM" id="SignalP"/>
    </source>
</evidence>
<evidence type="ECO:0000313" key="5">
    <source>
        <dbReference type="RefSeq" id="XP_065668408.1"/>
    </source>
</evidence>
<feature type="chain" id="PRO_5047082644" evidence="2">
    <location>
        <begin position="19"/>
        <end position="433"/>
    </location>
</feature>
<keyword evidence="1" id="KW-0812">Transmembrane</keyword>
<gene>
    <name evidence="5" type="primary">LOC100208584</name>
</gene>
<reference evidence="5" key="1">
    <citation type="submission" date="2025-08" db="UniProtKB">
        <authorList>
            <consortium name="RefSeq"/>
        </authorList>
    </citation>
    <scope>IDENTIFICATION</scope>
</reference>
<keyword evidence="4" id="KW-1185">Reference proteome</keyword>
<sequence length="433" mass="50402">MVSLKMLIWCWKIFYIFCGSDFHSNKIISKITFGSCNKHDYDQPLWNKVREQTPDLWIWLGDAVYADTRILPFLWVHSSLESMKEKFNLQKENPNYKLLSDDGVPIIGTWDDHDYGLDGVGKAFKYRFQSQNLFLDFLEVPINSALRTRKGLYSSHTYGTGDQIVKVILLDVRSHHTKGWDCEVLGEEQWVWLENQLNDNTSSVIFIGSGKQVLSDIPFIDKWMSCQSDLDRLIWLVQKRSQVLFLSGDVHFSEVNCYNATSTGYPIYEFTSSGMTHTCSFPRPESFCTWTLQNVVASRYRVSNVVTDKSFGMIQIDWNSSPVKFTFTLIGENGIISQMLLSSDDLIRRRHPTACPAALEQPNYYWKRVFWITVVLIGVSTLLTFLRVLFLICRWIILRLLKDLDMKIKRRIKKIRLLLPSSASWKRNKIHVE</sequence>
<dbReference type="SUPFAM" id="SSF56300">
    <property type="entry name" value="Metallo-dependent phosphatases"/>
    <property type="match status" value="1"/>
</dbReference>